<proteinExistence type="predicted"/>
<name>A0A3G5AG34_9VIRU</name>
<evidence type="ECO:0000313" key="1">
    <source>
        <dbReference type="EMBL" id="AYV85564.1"/>
    </source>
</evidence>
<dbReference type="EMBL" id="MK072459">
    <property type="protein sequence ID" value="AYV85564.1"/>
    <property type="molecule type" value="Genomic_DNA"/>
</dbReference>
<reference evidence="1" key="1">
    <citation type="submission" date="2018-10" db="EMBL/GenBank/DDBJ databases">
        <title>Hidden diversity of soil giant viruses.</title>
        <authorList>
            <person name="Schulz F."/>
            <person name="Alteio L."/>
            <person name="Goudeau D."/>
            <person name="Ryan E.M."/>
            <person name="Malmstrom R.R."/>
            <person name="Blanchard J."/>
            <person name="Woyke T."/>
        </authorList>
    </citation>
    <scope>NUCLEOTIDE SEQUENCE</scope>
    <source>
        <strain evidence="1">SAV1</strain>
    </source>
</reference>
<accession>A0A3G5AG34</accession>
<gene>
    <name evidence="1" type="ORF">Satyrvirus23_7</name>
</gene>
<organism evidence="1">
    <name type="scientific">Satyrvirus sp</name>
    <dbReference type="NCBI Taxonomy" id="2487771"/>
    <lineage>
        <taxon>Viruses</taxon>
        <taxon>Varidnaviria</taxon>
        <taxon>Bamfordvirae</taxon>
        <taxon>Nucleocytoviricota</taxon>
        <taxon>Megaviricetes</taxon>
        <taxon>Imitervirales</taxon>
        <taxon>Mimiviridae</taxon>
        <taxon>Megamimivirinae</taxon>
    </lineage>
</organism>
<sequence>MGNISKLRGALQKIDELNICYQKYLHIKIRIFVVCDVRRKEKKYFRI</sequence>
<protein>
    <submittedName>
        <fullName evidence="1">Uncharacterized protein</fullName>
    </submittedName>
</protein>